<comment type="caution">
    <text evidence="1">The sequence shown here is derived from an EMBL/GenBank/DDBJ whole genome shotgun (WGS) entry which is preliminary data.</text>
</comment>
<evidence type="ECO:0000313" key="1">
    <source>
        <dbReference type="EMBL" id="KAK3255103.1"/>
    </source>
</evidence>
<dbReference type="Proteomes" id="UP001190700">
    <property type="component" value="Unassembled WGS sequence"/>
</dbReference>
<evidence type="ECO:0000313" key="2">
    <source>
        <dbReference type="Proteomes" id="UP001190700"/>
    </source>
</evidence>
<sequence>MNLLDVHAAQMIPMMTPVSSGDSMLYACVERTLKALLEERTSQNSNRKRLLLESKVDAFKRKLSRADADREVLGDRYLKDVHTCLDSFGMERTNSQKQFHKAFLGATLAHIYGAVDFERHRTRILAQNNLSDPSFEVLVVTPRRWGKTTSVAMFVAALLLSVADMWVSVFSTGQRASSSLLEQVCKLICHVPHGSSRILRRNQEQVFIKGDMPSDVRRLYSYPSSVQGESDALSKLACDHSIKHIS</sequence>
<dbReference type="EMBL" id="LGRX02022861">
    <property type="protein sequence ID" value="KAK3255103.1"/>
    <property type="molecule type" value="Genomic_DNA"/>
</dbReference>
<dbReference type="AlphaFoldDB" id="A0AAE0F8Q4"/>
<name>A0AAE0F8Q4_9CHLO</name>
<dbReference type="InterPro" id="IPR027417">
    <property type="entry name" value="P-loop_NTPase"/>
</dbReference>
<keyword evidence="2" id="KW-1185">Reference proteome</keyword>
<reference evidence="1 2" key="1">
    <citation type="journal article" date="2015" name="Genome Biol. Evol.">
        <title>Comparative Genomics of a Bacterivorous Green Alga Reveals Evolutionary Causalities and Consequences of Phago-Mixotrophic Mode of Nutrition.</title>
        <authorList>
            <person name="Burns J.A."/>
            <person name="Paasch A."/>
            <person name="Narechania A."/>
            <person name="Kim E."/>
        </authorList>
    </citation>
    <scope>NUCLEOTIDE SEQUENCE [LARGE SCALE GENOMIC DNA]</scope>
    <source>
        <strain evidence="1 2">PLY_AMNH</strain>
    </source>
</reference>
<accession>A0AAE0F8Q4</accession>
<proteinExistence type="predicted"/>
<gene>
    <name evidence="1" type="ORF">CYMTET_35730</name>
</gene>
<organism evidence="1 2">
    <name type="scientific">Cymbomonas tetramitiformis</name>
    <dbReference type="NCBI Taxonomy" id="36881"/>
    <lineage>
        <taxon>Eukaryota</taxon>
        <taxon>Viridiplantae</taxon>
        <taxon>Chlorophyta</taxon>
        <taxon>Pyramimonadophyceae</taxon>
        <taxon>Pyramimonadales</taxon>
        <taxon>Pyramimonadaceae</taxon>
        <taxon>Cymbomonas</taxon>
    </lineage>
</organism>
<protein>
    <submittedName>
        <fullName evidence="1">Uncharacterized protein</fullName>
    </submittedName>
</protein>
<dbReference type="Gene3D" id="3.40.50.300">
    <property type="entry name" value="P-loop containing nucleotide triphosphate hydrolases"/>
    <property type="match status" value="1"/>
</dbReference>